<sequence>MEIKDRLDKHVLNYLVTRGYTHAASALHAETHIQPDKDDNFLIEWFQVLNEYKHSHDADAAHTATKTTQLERSYELLAIEQRKLHRTQQLEQDKLKVIASRYSSANVPNPHSFQ</sequence>
<dbReference type="EMBL" id="SPNW01000062">
    <property type="protein sequence ID" value="TIA87189.1"/>
    <property type="molecule type" value="Genomic_DNA"/>
</dbReference>
<evidence type="ECO:0000313" key="1">
    <source>
        <dbReference type="EMBL" id="TIA87189.1"/>
    </source>
</evidence>
<gene>
    <name evidence="1" type="ORF">E3P99_03336</name>
</gene>
<dbReference type="InterPro" id="IPR006594">
    <property type="entry name" value="LisH"/>
</dbReference>
<accession>A0A4T0FGL8</accession>
<protein>
    <submittedName>
        <fullName evidence="1">Uncharacterized protein</fullName>
    </submittedName>
</protein>
<dbReference type="OrthoDB" id="10405916at2759"/>
<dbReference type="SMART" id="SM00667">
    <property type="entry name" value="LisH"/>
    <property type="match status" value="1"/>
</dbReference>
<dbReference type="PROSITE" id="PS50896">
    <property type="entry name" value="LISH"/>
    <property type="match status" value="1"/>
</dbReference>
<name>A0A4T0FGL8_9BASI</name>
<dbReference type="Pfam" id="PF08513">
    <property type="entry name" value="LisH"/>
    <property type="match status" value="1"/>
</dbReference>
<dbReference type="AlphaFoldDB" id="A0A4T0FGL8"/>
<dbReference type="Proteomes" id="UP000310189">
    <property type="component" value="Unassembled WGS sequence"/>
</dbReference>
<organism evidence="1 2">
    <name type="scientific">Wallemia hederae</name>
    <dbReference type="NCBI Taxonomy" id="1540922"/>
    <lineage>
        <taxon>Eukaryota</taxon>
        <taxon>Fungi</taxon>
        <taxon>Dikarya</taxon>
        <taxon>Basidiomycota</taxon>
        <taxon>Wallemiomycotina</taxon>
        <taxon>Wallemiomycetes</taxon>
        <taxon>Wallemiales</taxon>
        <taxon>Wallemiaceae</taxon>
        <taxon>Wallemia</taxon>
    </lineage>
</organism>
<comment type="caution">
    <text evidence="1">The sequence shown here is derived from an EMBL/GenBank/DDBJ whole genome shotgun (WGS) entry which is preliminary data.</text>
</comment>
<proteinExistence type="predicted"/>
<keyword evidence="2" id="KW-1185">Reference proteome</keyword>
<evidence type="ECO:0000313" key="2">
    <source>
        <dbReference type="Proteomes" id="UP000310189"/>
    </source>
</evidence>
<reference evidence="1 2" key="1">
    <citation type="submission" date="2019-03" db="EMBL/GenBank/DDBJ databases">
        <title>Sequencing 23 genomes of Wallemia ichthyophaga.</title>
        <authorList>
            <person name="Gostincar C."/>
        </authorList>
    </citation>
    <scope>NUCLEOTIDE SEQUENCE [LARGE SCALE GENOMIC DNA]</scope>
    <source>
        <strain evidence="1 2">EXF-5753</strain>
    </source>
</reference>